<dbReference type="RefSeq" id="WP_256656067.1">
    <property type="nucleotide sequence ID" value="NZ_JANIAA010000074.1"/>
</dbReference>
<organism evidence="2 3">
    <name type="scientific">Streptomyces rugosispiralis</name>
    <dbReference type="NCBI Taxonomy" id="2967341"/>
    <lineage>
        <taxon>Bacteria</taxon>
        <taxon>Bacillati</taxon>
        <taxon>Actinomycetota</taxon>
        <taxon>Actinomycetes</taxon>
        <taxon>Kitasatosporales</taxon>
        <taxon>Streptomycetaceae</taxon>
        <taxon>Streptomyces</taxon>
    </lineage>
</organism>
<evidence type="ECO:0000313" key="2">
    <source>
        <dbReference type="EMBL" id="MCQ8195337.1"/>
    </source>
</evidence>
<evidence type="ECO:0000256" key="1">
    <source>
        <dbReference type="SAM" id="MobiDB-lite"/>
    </source>
</evidence>
<evidence type="ECO:0000313" key="3">
    <source>
        <dbReference type="Proteomes" id="UP001204746"/>
    </source>
</evidence>
<protein>
    <submittedName>
        <fullName evidence="2">Uncharacterized protein</fullName>
    </submittedName>
</protein>
<reference evidence="2 3" key="1">
    <citation type="submission" date="2022-07" db="EMBL/GenBank/DDBJ databases">
        <authorList>
            <person name="Phongsopitanun W."/>
            <person name="Tanasupawat S."/>
        </authorList>
    </citation>
    <scope>NUCLEOTIDE SEQUENCE [LARGE SCALE GENOMIC DNA]</scope>
    <source>
        <strain evidence="2 3">RCU-064</strain>
    </source>
</reference>
<comment type="caution">
    <text evidence="2">The sequence shown here is derived from an EMBL/GenBank/DDBJ whole genome shotgun (WGS) entry which is preliminary data.</text>
</comment>
<dbReference type="Proteomes" id="UP001204746">
    <property type="component" value="Unassembled WGS sequence"/>
</dbReference>
<feature type="compositionally biased region" description="Basic and acidic residues" evidence="1">
    <location>
        <begin position="92"/>
        <end position="102"/>
    </location>
</feature>
<name>A0ABT1VDH0_9ACTN</name>
<keyword evidence="3" id="KW-1185">Reference proteome</keyword>
<sequence length="122" mass="13424">MSGKPDWTPTPQGVEHSRITDFARFASPCAGRDPGGDYHALWAWSVDDVNGFRAAVWDYFGLPERPAGPAPAAEALPGGVWFPGSTLNHTAEVFRDRTGPDRHRQRRHHGDRGHRPGGHHLA</sequence>
<feature type="compositionally biased region" description="Basic residues" evidence="1">
    <location>
        <begin position="103"/>
        <end position="122"/>
    </location>
</feature>
<dbReference type="EMBL" id="JANIAA010000074">
    <property type="protein sequence ID" value="MCQ8195337.1"/>
    <property type="molecule type" value="Genomic_DNA"/>
</dbReference>
<gene>
    <name evidence="2" type="ORF">NP777_45425</name>
</gene>
<feature type="region of interest" description="Disordered" evidence="1">
    <location>
        <begin position="91"/>
        <end position="122"/>
    </location>
</feature>
<accession>A0ABT1VDH0</accession>
<proteinExistence type="predicted"/>